<keyword evidence="2" id="KW-1133">Transmembrane helix</keyword>
<feature type="region of interest" description="Disordered" evidence="1">
    <location>
        <begin position="1"/>
        <end position="29"/>
    </location>
</feature>
<sequence>MSEPLHPTVTAPTAAPGTAASLDDRYGRTPDRRRRSRLFGIVAAIAVVLVFVAWVVWAGLDQESHGLDNTELGYTVVSDHRTVVHSQVSADPGTEVRCAVQVLDKSYSIVGWKEVTLPASEQRTRSISTAVNTTTRGVTGLIHDCWVP</sequence>
<gene>
    <name evidence="3" type="ORF">NS263_04450</name>
</gene>
<dbReference type="EMBL" id="LDRB01000015">
    <property type="protein sequence ID" value="KTR41534.1"/>
    <property type="molecule type" value="Genomic_DNA"/>
</dbReference>
<reference evidence="3 4" key="1">
    <citation type="journal article" date="2016" name="Front. Microbiol.">
        <title>Genomic Resource of Rice Seed Associated Bacteria.</title>
        <authorList>
            <person name="Midha S."/>
            <person name="Bansal K."/>
            <person name="Sharma S."/>
            <person name="Kumar N."/>
            <person name="Patil P.P."/>
            <person name="Chaudhry V."/>
            <person name="Patil P.B."/>
        </authorList>
    </citation>
    <scope>NUCLEOTIDE SEQUENCE [LARGE SCALE GENOMIC DNA]</scope>
    <source>
        <strain evidence="3 4">NS263</strain>
    </source>
</reference>
<feature type="transmembrane region" description="Helical" evidence="2">
    <location>
        <begin position="38"/>
        <end position="60"/>
    </location>
</feature>
<accession>A0ABR5S9M0</accession>
<name>A0ABR5S9M0_9MICO</name>
<evidence type="ECO:0000256" key="1">
    <source>
        <dbReference type="SAM" id="MobiDB-lite"/>
    </source>
</evidence>
<dbReference type="Pfam" id="PF14155">
    <property type="entry name" value="DUF4307"/>
    <property type="match status" value="1"/>
</dbReference>
<keyword evidence="2" id="KW-0472">Membrane</keyword>
<evidence type="ECO:0000313" key="4">
    <source>
        <dbReference type="Proteomes" id="UP000078335"/>
    </source>
</evidence>
<keyword evidence="2" id="KW-0812">Transmembrane</keyword>
<proteinExistence type="predicted"/>
<evidence type="ECO:0000256" key="2">
    <source>
        <dbReference type="SAM" id="Phobius"/>
    </source>
</evidence>
<comment type="caution">
    <text evidence="3">The sequence shown here is derived from an EMBL/GenBank/DDBJ whole genome shotgun (WGS) entry which is preliminary data.</text>
</comment>
<dbReference type="InterPro" id="IPR025443">
    <property type="entry name" value="DUF4307"/>
</dbReference>
<evidence type="ECO:0000313" key="3">
    <source>
        <dbReference type="EMBL" id="KTR41534.1"/>
    </source>
</evidence>
<feature type="compositionally biased region" description="Low complexity" evidence="1">
    <location>
        <begin position="7"/>
        <end position="20"/>
    </location>
</feature>
<keyword evidence="4" id="KW-1185">Reference proteome</keyword>
<dbReference type="Proteomes" id="UP000078335">
    <property type="component" value="Unassembled WGS sequence"/>
</dbReference>
<organism evidence="3 4">
    <name type="scientific">Curtobacterium oceanosedimentum</name>
    <dbReference type="NCBI Taxonomy" id="465820"/>
    <lineage>
        <taxon>Bacteria</taxon>
        <taxon>Bacillati</taxon>
        <taxon>Actinomycetota</taxon>
        <taxon>Actinomycetes</taxon>
        <taxon>Micrococcales</taxon>
        <taxon>Microbacteriaceae</taxon>
        <taxon>Curtobacterium</taxon>
    </lineage>
</organism>
<evidence type="ECO:0008006" key="5">
    <source>
        <dbReference type="Google" id="ProtNLM"/>
    </source>
</evidence>
<protein>
    <recommendedName>
        <fullName evidence="5">DUF4307 domain-containing protein</fullName>
    </recommendedName>
</protein>